<dbReference type="SUPFAM" id="SSF53448">
    <property type="entry name" value="Nucleotide-diphospho-sugar transferases"/>
    <property type="match status" value="1"/>
</dbReference>
<dbReference type="RefSeq" id="WP_265766217.1">
    <property type="nucleotide sequence ID" value="NZ_JAGGJA010000007.1"/>
</dbReference>
<dbReference type="InterPro" id="IPR050088">
    <property type="entry name" value="IspD/TarI_cytidylyltransf_bact"/>
</dbReference>
<dbReference type="PANTHER" id="PTHR32125">
    <property type="entry name" value="2-C-METHYL-D-ERYTHRITOL 4-PHOSPHATE CYTIDYLYLTRANSFERASE, CHLOROPLASTIC"/>
    <property type="match status" value="1"/>
</dbReference>
<comment type="caution">
    <text evidence="8">The sequence shown here is derived from an EMBL/GenBank/DDBJ whole genome shotgun (WGS) entry which is preliminary data.</text>
</comment>
<protein>
    <recommendedName>
        <fullName evidence="7">2-C-methyl-D-erythritol 4-phosphate cytidylyltransferase</fullName>
        <ecNumber evidence="7">2.7.7.60</ecNumber>
    </recommendedName>
    <alternativeName>
        <fullName evidence="7">4-diphosphocytidyl-2C-methyl-D-erythritol synthase</fullName>
    </alternativeName>
    <alternativeName>
        <fullName evidence="7">MEP cytidylyltransferase</fullName>
        <shortName evidence="7">MCT</shortName>
    </alternativeName>
</protein>
<dbReference type="NCBIfam" id="TIGR00453">
    <property type="entry name" value="ispD"/>
    <property type="match status" value="1"/>
</dbReference>
<dbReference type="Gene3D" id="3.90.550.10">
    <property type="entry name" value="Spore Coat Polysaccharide Biosynthesis Protein SpsA, Chain A"/>
    <property type="match status" value="1"/>
</dbReference>
<gene>
    <name evidence="7 8" type="primary">ispD</name>
    <name evidence="8" type="ORF">J6I44_11245</name>
</gene>
<keyword evidence="4 7" id="KW-0808">Transferase</keyword>
<dbReference type="InterPro" id="IPR018294">
    <property type="entry name" value="ISPD_synthase_CS"/>
</dbReference>
<feature type="site" description="Positions MEP for the nucleophilic attack" evidence="7">
    <location>
        <position position="211"/>
    </location>
</feature>
<evidence type="ECO:0000256" key="7">
    <source>
        <dbReference type="HAMAP-Rule" id="MF_00108"/>
    </source>
</evidence>
<evidence type="ECO:0000313" key="9">
    <source>
        <dbReference type="Proteomes" id="UP001207918"/>
    </source>
</evidence>
<dbReference type="Pfam" id="PF01128">
    <property type="entry name" value="IspD"/>
    <property type="match status" value="1"/>
</dbReference>
<dbReference type="PANTHER" id="PTHR32125:SF4">
    <property type="entry name" value="2-C-METHYL-D-ERYTHRITOL 4-PHOSPHATE CYTIDYLYLTRANSFERASE, CHLOROPLASTIC"/>
    <property type="match status" value="1"/>
</dbReference>
<evidence type="ECO:0000256" key="1">
    <source>
        <dbReference type="ARBA" id="ARBA00001282"/>
    </source>
</evidence>
<evidence type="ECO:0000256" key="5">
    <source>
        <dbReference type="ARBA" id="ARBA00022695"/>
    </source>
</evidence>
<feature type="site" description="Transition state stabilizer" evidence="7">
    <location>
        <position position="23"/>
    </location>
</feature>
<evidence type="ECO:0000256" key="3">
    <source>
        <dbReference type="ARBA" id="ARBA00009789"/>
    </source>
</evidence>
<feature type="site" description="Transition state stabilizer" evidence="7">
    <location>
        <position position="16"/>
    </location>
</feature>
<comment type="pathway">
    <text evidence="2 7">Isoprenoid biosynthesis; isopentenyl diphosphate biosynthesis via DXP pathway; isopentenyl diphosphate from 1-deoxy-D-xylulose 5-phosphate: step 2/6.</text>
</comment>
<name>A0ABT3PNK1_9BACT</name>
<proteinExistence type="inferred from homology"/>
<dbReference type="HAMAP" id="MF_00108">
    <property type="entry name" value="IspD"/>
    <property type="match status" value="1"/>
</dbReference>
<accession>A0ABT3PNK1</accession>
<organism evidence="8 9">
    <name type="scientific">Fodinibius salsisoli</name>
    <dbReference type="NCBI Taxonomy" id="2820877"/>
    <lineage>
        <taxon>Bacteria</taxon>
        <taxon>Pseudomonadati</taxon>
        <taxon>Balneolota</taxon>
        <taxon>Balneolia</taxon>
        <taxon>Balneolales</taxon>
        <taxon>Balneolaceae</taxon>
        <taxon>Fodinibius</taxon>
    </lineage>
</organism>
<keyword evidence="9" id="KW-1185">Reference proteome</keyword>
<evidence type="ECO:0000256" key="4">
    <source>
        <dbReference type="ARBA" id="ARBA00022679"/>
    </source>
</evidence>
<dbReference type="InterPro" id="IPR029044">
    <property type="entry name" value="Nucleotide-diphossugar_trans"/>
</dbReference>
<evidence type="ECO:0000256" key="6">
    <source>
        <dbReference type="ARBA" id="ARBA00023229"/>
    </source>
</evidence>
<keyword evidence="6 7" id="KW-0414">Isoprene biosynthesis</keyword>
<keyword evidence="5 7" id="KW-0548">Nucleotidyltransferase</keyword>
<reference evidence="8 9" key="1">
    <citation type="submission" date="2021-03" db="EMBL/GenBank/DDBJ databases">
        <title>Aliifodinibius sp. nov., a new bacterium isolated from saline soil.</title>
        <authorList>
            <person name="Galisteo C."/>
            <person name="De La Haba R."/>
            <person name="Sanchez-Porro C."/>
            <person name="Ventosa A."/>
        </authorList>
    </citation>
    <scope>NUCLEOTIDE SEQUENCE [LARGE SCALE GENOMIC DNA]</scope>
    <source>
        <strain evidence="8 9">1BSP15-2V2</strain>
    </source>
</reference>
<dbReference type="EMBL" id="JAGGJA010000007">
    <property type="protein sequence ID" value="MCW9707432.1"/>
    <property type="molecule type" value="Genomic_DNA"/>
</dbReference>
<dbReference type="InterPro" id="IPR034683">
    <property type="entry name" value="IspD/TarI"/>
</dbReference>
<sequence length="227" mass="25464">MTKKALIIPAAGSGRRMQKETPKPYLKIGGVSILEQTLRPFVLLSGLRQVVVATSDEYLGVAQQILESIFPEKVETCVISGGEERQHSIYNALQELTSVDLVLVHDAVRPFVAKQHIEECCRVADQFGAAVLGVPAKDTIKRVDDQQFVQETPNRAFLWQTQTPQIFRKELLEEAYEDAIRHDFIGTDDASLVERLGKPVKMVKGSQSNFKITYPMDLELAKLRINN</sequence>
<evidence type="ECO:0000313" key="8">
    <source>
        <dbReference type="EMBL" id="MCW9707432.1"/>
    </source>
</evidence>
<comment type="function">
    <text evidence="7">Catalyzes the formation of 4-diphosphocytidyl-2-C-methyl-D-erythritol from CTP and 2-C-methyl-D-erythritol 4-phosphate (MEP).</text>
</comment>
<dbReference type="Proteomes" id="UP001207918">
    <property type="component" value="Unassembled WGS sequence"/>
</dbReference>
<feature type="site" description="Positions MEP for the nucleophilic attack" evidence="7">
    <location>
        <position position="155"/>
    </location>
</feature>
<dbReference type="PROSITE" id="PS01295">
    <property type="entry name" value="ISPD"/>
    <property type="match status" value="1"/>
</dbReference>
<comment type="similarity">
    <text evidence="3 7">Belongs to the IspD/TarI cytidylyltransferase family. IspD subfamily.</text>
</comment>
<evidence type="ECO:0000256" key="2">
    <source>
        <dbReference type="ARBA" id="ARBA00004787"/>
    </source>
</evidence>
<comment type="catalytic activity">
    <reaction evidence="1 7">
        <text>2-C-methyl-D-erythritol 4-phosphate + CTP + H(+) = 4-CDP-2-C-methyl-D-erythritol + diphosphate</text>
        <dbReference type="Rhea" id="RHEA:13429"/>
        <dbReference type="ChEBI" id="CHEBI:15378"/>
        <dbReference type="ChEBI" id="CHEBI:33019"/>
        <dbReference type="ChEBI" id="CHEBI:37563"/>
        <dbReference type="ChEBI" id="CHEBI:57823"/>
        <dbReference type="ChEBI" id="CHEBI:58262"/>
        <dbReference type="EC" id="2.7.7.60"/>
    </reaction>
</comment>
<dbReference type="CDD" id="cd02516">
    <property type="entry name" value="CDP-ME_synthetase"/>
    <property type="match status" value="1"/>
</dbReference>
<dbReference type="EC" id="2.7.7.60" evidence="7"/>
<dbReference type="GO" id="GO:0050518">
    <property type="term" value="F:2-C-methyl-D-erythritol 4-phosphate cytidylyltransferase activity"/>
    <property type="evidence" value="ECO:0007669"/>
    <property type="project" value="UniProtKB-EC"/>
</dbReference>
<dbReference type="InterPro" id="IPR001228">
    <property type="entry name" value="IspD"/>
</dbReference>